<accession>A0A9D1X2L4</accession>
<dbReference type="EMBL" id="DXEQ01000002">
    <property type="protein sequence ID" value="HIX71385.1"/>
    <property type="molecule type" value="Genomic_DNA"/>
</dbReference>
<keyword evidence="1" id="KW-1133">Transmembrane helix</keyword>
<sequence>MTDKTSCAGRIRLRAAVARTVVATYRIMVRTAMAILFLLTAVLLYQIYMENHFQIYDSALRFHVRAASDGAEEQELKLKVRDEVLAVLRPAADRAESAGELKTEVEKMLPDIVQTAAETLRENGSEDAVRVSVVQERFPARRYGKMFFPAGVYEALRVDIGAAQGHNWWCAIYPELCYNAEESSALSEKGGEDVERDLSRKESQVLFGKKGRFRIRILEWFSELAS</sequence>
<reference evidence="2" key="1">
    <citation type="journal article" date="2021" name="PeerJ">
        <title>Extensive microbial diversity within the chicken gut microbiome revealed by metagenomics and culture.</title>
        <authorList>
            <person name="Gilroy R."/>
            <person name="Ravi A."/>
            <person name="Getino M."/>
            <person name="Pursley I."/>
            <person name="Horton D.L."/>
            <person name="Alikhan N.F."/>
            <person name="Baker D."/>
            <person name="Gharbi K."/>
            <person name="Hall N."/>
            <person name="Watson M."/>
            <person name="Adriaenssens E.M."/>
            <person name="Foster-Nyarko E."/>
            <person name="Jarju S."/>
            <person name="Secka A."/>
            <person name="Antonio M."/>
            <person name="Oren A."/>
            <person name="Chaudhuri R.R."/>
            <person name="La Ragione R."/>
            <person name="Hildebrand F."/>
            <person name="Pallen M.J."/>
        </authorList>
    </citation>
    <scope>NUCLEOTIDE SEQUENCE</scope>
    <source>
        <strain evidence="2">ChiSxjej3B15-1167</strain>
    </source>
</reference>
<name>A0A9D1X2L4_9FIRM</name>
<evidence type="ECO:0000313" key="2">
    <source>
        <dbReference type="EMBL" id="HIX71385.1"/>
    </source>
</evidence>
<gene>
    <name evidence="2" type="ORF">H9849_00035</name>
</gene>
<feature type="transmembrane region" description="Helical" evidence="1">
    <location>
        <begin position="27"/>
        <end position="48"/>
    </location>
</feature>
<protein>
    <submittedName>
        <fullName evidence="2">Stage II sporulation protein R</fullName>
    </submittedName>
</protein>
<dbReference type="Proteomes" id="UP000886805">
    <property type="component" value="Unassembled WGS sequence"/>
</dbReference>
<proteinExistence type="predicted"/>
<dbReference type="AlphaFoldDB" id="A0A9D1X2L4"/>
<evidence type="ECO:0000313" key="3">
    <source>
        <dbReference type="Proteomes" id="UP000886805"/>
    </source>
</evidence>
<reference evidence="2" key="2">
    <citation type="submission" date="2021-04" db="EMBL/GenBank/DDBJ databases">
        <authorList>
            <person name="Gilroy R."/>
        </authorList>
    </citation>
    <scope>NUCLEOTIDE SEQUENCE</scope>
    <source>
        <strain evidence="2">ChiSxjej3B15-1167</strain>
    </source>
</reference>
<keyword evidence="1" id="KW-0812">Transmembrane</keyword>
<keyword evidence="1" id="KW-0472">Membrane</keyword>
<organism evidence="2 3">
    <name type="scientific">Candidatus Anaerobutyricum stercoripullorum</name>
    <dbReference type="NCBI Taxonomy" id="2838456"/>
    <lineage>
        <taxon>Bacteria</taxon>
        <taxon>Bacillati</taxon>
        <taxon>Bacillota</taxon>
        <taxon>Clostridia</taxon>
        <taxon>Lachnospirales</taxon>
        <taxon>Lachnospiraceae</taxon>
        <taxon>Anaerobutyricum</taxon>
    </lineage>
</organism>
<evidence type="ECO:0000256" key="1">
    <source>
        <dbReference type="SAM" id="Phobius"/>
    </source>
</evidence>
<comment type="caution">
    <text evidence="2">The sequence shown here is derived from an EMBL/GenBank/DDBJ whole genome shotgun (WGS) entry which is preliminary data.</text>
</comment>
<dbReference type="Pfam" id="PF09551">
    <property type="entry name" value="Spore_II_R"/>
    <property type="match status" value="1"/>
</dbReference>
<dbReference type="InterPro" id="IPR014202">
    <property type="entry name" value="Spore_II_R"/>
</dbReference>